<dbReference type="SUPFAM" id="SSF56601">
    <property type="entry name" value="beta-lactamase/transpeptidase-like"/>
    <property type="match status" value="1"/>
</dbReference>
<dbReference type="PANTHER" id="PTHR43283">
    <property type="entry name" value="BETA-LACTAMASE-RELATED"/>
    <property type="match status" value="1"/>
</dbReference>
<comment type="caution">
    <text evidence="2">The sequence shown here is derived from an EMBL/GenBank/DDBJ whole genome shotgun (WGS) entry which is preliminary data.</text>
</comment>
<evidence type="ECO:0000259" key="1">
    <source>
        <dbReference type="Pfam" id="PF00144"/>
    </source>
</evidence>
<keyword evidence="2" id="KW-0378">Hydrolase</keyword>
<dbReference type="OrthoDB" id="5946976at2759"/>
<gene>
    <name evidence="2" type="ORF">HII31_11806</name>
</gene>
<name>A0A8H6RB89_9PEZI</name>
<dbReference type="InterPro" id="IPR012338">
    <property type="entry name" value="Beta-lactam/transpept-like"/>
</dbReference>
<sequence>MTTEAINLSNWRLHPQNQWSFINVDKILPTATIDASTTPSTLPSSPMSWSNFQLKWKDGKILTLDDYIQASQTDSLIILHQGKILYENYFNNNTPSSKHILMSMSKSITSLLIGILQGQGKLSVSDLLTKHIPEMSSTIFANKTIQQCLDMRTSFNYNDNSPEYRESMGWNPPSSNTSQTLKSFLTNFSPDSTFSESKFEYCSVNTDLLGWVLERASGMKLSSLLQKYLWEPLGCESPALITLDRPEGLGRAAGGICATLRDTARIAQMLLNDGKK</sequence>
<feature type="domain" description="Beta-lactamase-related" evidence="1">
    <location>
        <begin position="74"/>
        <end position="272"/>
    </location>
</feature>
<dbReference type="InterPro" id="IPR001466">
    <property type="entry name" value="Beta-lactam-related"/>
</dbReference>
<dbReference type="AlphaFoldDB" id="A0A8H6RB89"/>
<evidence type="ECO:0000313" key="3">
    <source>
        <dbReference type="Proteomes" id="UP000660729"/>
    </source>
</evidence>
<dbReference type="PANTHER" id="PTHR43283:SF7">
    <property type="entry name" value="BETA-LACTAMASE-RELATED DOMAIN-CONTAINING PROTEIN"/>
    <property type="match status" value="1"/>
</dbReference>
<dbReference type="GO" id="GO:0016787">
    <property type="term" value="F:hydrolase activity"/>
    <property type="evidence" value="ECO:0007669"/>
    <property type="project" value="UniProtKB-KW"/>
</dbReference>
<protein>
    <submittedName>
        <fullName evidence="2">6-aminohexanoate-dimer hydrolase</fullName>
    </submittedName>
</protein>
<reference evidence="2" key="1">
    <citation type="submission" date="2020-04" db="EMBL/GenBank/DDBJ databases">
        <title>Draft genome resource of the tomato pathogen Pseudocercospora fuligena.</title>
        <authorList>
            <person name="Zaccaron A."/>
        </authorList>
    </citation>
    <scope>NUCLEOTIDE SEQUENCE</scope>
    <source>
        <strain evidence="2">PF001</strain>
    </source>
</reference>
<proteinExistence type="predicted"/>
<evidence type="ECO:0000313" key="2">
    <source>
        <dbReference type="EMBL" id="KAF7186846.1"/>
    </source>
</evidence>
<keyword evidence="3" id="KW-1185">Reference proteome</keyword>
<organism evidence="2 3">
    <name type="scientific">Pseudocercospora fuligena</name>
    <dbReference type="NCBI Taxonomy" id="685502"/>
    <lineage>
        <taxon>Eukaryota</taxon>
        <taxon>Fungi</taxon>
        <taxon>Dikarya</taxon>
        <taxon>Ascomycota</taxon>
        <taxon>Pezizomycotina</taxon>
        <taxon>Dothideomycetes</taxon>
        <taxon>Dothideomycetidae</taxon>
        <taxon>Mycosphaerellales</taxon>
        <taxon>Mycosphaerellaceae</taxon>
        <taxon>Pseudocercospora</taxon>
    </lineage>
</organism>
<accession>A0A8H6RB89</accession>
<dbReference type="Proteomes" id="UP000660729">
    <property type="component" value="Unassembled WGS sequence"/>
</dbReference>
<dbReference type="Gene3D" id="3.40.710.10">
    <property type="entry name" value="DD-peptidase/beta-lactamase superfamily"/>
    <property type="match status" value="1"/>
</dbReference>
<dbReference type="Pfam" id="PF00144">
    <property type="entry name" value="Beta-lactamase"/>
    <property type="match status" value="1"/>
</dbReference>
<dbReference type="InterPro" id="IPR050789">
    <property type="entry name" value="Diverse_Enzym_Activities"/>
</dbReference>
<dbReference type="EMBL" id="JABCIY010000245">
    <property type="protein sequence ID" value="KAF7186846.1"/>
    <property type="molecule type" value="Genomic_DNA"/>
</dbReference>